<dbReference type="Gene3D" id="1.10.10.2360">
    <property type="match status" value="1"/>
</dbReference>
<evidence type="ECO:0000313" key="3">
    <source>
        <dbReference type="Proteomes" id="UP000019335"/>
    </source>
</evidence>
<dbReference type="AlphaFoldDB" id="W7TW96"/>
<dbReference type="GO" id="GO:0034398">
    <property type="term" value="P:telomere tethering at nuclear periphery"/>
    <property type="evidence" value="ECO:0007669"/>
    <property type="project" value="TreeGrafter"/>
</dbReference>
<dbReference type="Proteomes" id="UP000019335">
    <property type="component" value="Chromosome 1"/>
</dbReference>
<dbReference type="GO" id="GO:0044614">
    <property type="term" value="C:nuclear pore cytoplasmic filaments"/>
    <property type="evidence" value="ECO:0007669"/>
    <property type="project" value="TreeGrafter"/>
</dbReference>
<dbReference type="GO" id="GO:0006405">
    <property type="term" value="P:RNA export from nucleus"/>
    <property type="evidence" value="ECO:0007669"/>
    <property type="project" value="TreeGrafter"/>
</dbReference>
<feature type="compositionally biased region" description="Gly residues" evidence="1">
    <location>
        <begin position="61"/>
        <end position="78"/>
    </location>
</feature>
<evidence type="ECO:0000256" key="1">
    <source>
        <dbReference type="SAM" id="MobiDB-lite"/>
    </source>
</evidence>
<evidence type="ECO:0000313" key="2">
    <source>
        <dbReference type="EMBL" id="EWM30402.1"/>
    </source>
</evidence>
<feature type="compositionally biased region" description="Basic residues" evidence="1">
    <location>
        <begin position="355"/>
        <end position="364"/>
    </location>
</feature>
<comment type="caution">
    <text evidence="2">The sequence shown here is derived from an EMBL/GenBank/DDBJ whole genome shotgun (WGS) entry which is preliminary data.</text>
</comment>
<dbReference type="PANTHER" id="PTHR23198">
    <property type="entry name" value="NUCLEOPORIN"/>
    <property type="match status" value="1"/>
</dbReference>
<feature type="compositionally biased region" description="Low complexity" evidence="1">
    <location>
        <begin position="258"/>
        <end position="267"/>
    </location>
</feature>
<dbReference type="GO" id="GO:0003723">
    <property type="term" value="F:RNA binding"/>
    <property type="evidence" value="ECO:0007669"/>
    <property type="project" value="TreeGrafter"/>
</dbReference>
<feature type="region of interest" description="Disordered" evidence="1">
    <location>
        <begin position="1"/>
        <end position="83"/>
    </location>
</feature>
<feature type="compositionally biased region" description="Gly residues" evidence="1">
    <location>
        <begin position="1"/>
        <end position="34"/>
    </location>
</feature>
<feature type="compositionally biased region" description="Polar residues" evidence="1">
    <location>
        <begin position="44"/>
        <end position="59"/>
    </location>
</feature>
<organism evidence="2 3">
    <name type="scientific">Nannochloropsis gaditana</name>
    <dbReference type="NCBI Taxonomy" id="72520"/>
    <lineage>
        <taxon>Eukaryota</taxon>
        <taxon>Sar</taxon>
        <taxon>Stramenopiles</taxon>
        <taxon>Ochrophyta</taxon>
        <taxon>Eustigmatophyceae</taxon>
        <taxon>Eustigmatales</taxon>
        <taxon>Monodopsidaceae</taxon>
        <taxon>Nannochloropsis</taxon>
    </lineage>
</organism>
<proteinExistence type="predicted"/>
<reference evidence="2 3" key="1">
    <citation type="journal article" date="2014" name="Mol. Plant">
        <title>Chromosome Scale Genome Assembly and Transcriptome Profiling of Nannochloropsis gaditana in Nitrogen Depletion.</title>
        <authorList>
            <person name="Corteggiani Carpinelli E."/>
            <person name="Telatin A."/>
            <person name="Vitulo N."/>
            <person name="Forcato C."/>
            <person name="D'Angelo M."/>
            <person name="Schiavon R."/>
            <person name="Vezzi A."/>
            <person name="Giacometti G.M."/>
            <person name="Morosinotto T."/>
            <person name="Valle G."/>
        </authorList>
    </citation>
    <scope>NUCLEOTIDE SEQUENCE [LARGE SCALE GENOMIC DNA]</scope>
    <source>
        <strain evidence="2 3">B-31</strain>
    </source>
</reference>
<keyword evidence="3" id="KW-1185">Reference proteome</keyword>
<accession>W7TW96</accession>
<dbReference type="GO" id="GO:0017056">
    <property type="term" value="F:structural constituent of nuclear pore"/>
    <property type="evidence" value="ECO:0007669"/>
    <property type="project" value="TreeGrafter"/>
</dbReference>
<dbReference type="PANTHER" id="PTHR23198:SF6">
    <property type="entry name" value="NUCLEAR PORE COMPLEX PROTEIN NUP98-NUP96"/>
    <property type="match status" value="1"/>
</dbReference>
<dbReference type="GO" id="GO:0000973">
    <property type="term" value="P:post-transcriptional tethering of RNA polymerase II gene DNA at nuclear periphery"/>
    <property type="evidence" value="ECO:0007669"/>
    <property type="project" value="TreeGrafter"/>
</dbReference>
<dbReference type="EMBL" id="AZIL01000037">
    <property type="protein sequence ID" value="EWM30402.1"/>
    <property type="molecule type" value="Genomic_DNA"/>
</dbReference>
<dbReference type="GO" id="GO:0008139">
    <property type="term" value="F:nuclear localization sequence binding"/>
    <property type="evidence" value="ECO:0007669"/>
    <property type="project" value="TreeGrafter"/>
</dbReference>
<dbReference type="InterPro" id="IPR037665">
    <property type="entry name" value="Nucleoporin_S59-like"/>
</dbReference>
<dbReference type="GO" id="GO:0006606">
    <property type="term" value="P:protein import into nucleus"/>
    <property type="evidence" value="ECO:0007669"/>
    <property type="project" value="TreeGrafter"/>
</dbReference>
<feature type="region of interest" description="Disordered" evidence="1">
    <location>
        <begin position="314"/>
        <end position="364"/>
    </location>
</feature>
<protein>
    <submittedName>
        <fullName evidence="2">Uncharacterized protein</fullName>
    </submittedName>
</protein>
<feature type="region of interest" description="Disordered" evidence="1">
    <location>
        <begin position="257"/>
        <end position="291"/>
    </location>
</feature>
<feature type="compositionally biased region" description="Low complexity" evidence="1">
    <location>
        <begin position="162"/>
        <end position="194"/>
    </location>
</feature>
<feature type="region of interest" description="Disordered" evidence="1">
    <location>
        <begin position="159"/>
        <end position="201"/>
    </location>
</feature>
<name>W7TW96_9STRA</name>
<sequence length="364" mass="37686">MSFGGGGFGRTPFGGGGNTGTGFGTSTPGGGFGGAQTTPAFGASQTPAFGGPTTQTPSAQGGFGTTGGFGQTSQGGFGSNASTVSPFGGGAGATSTGFGAHHDNNSSAPTYIQAITAMEAYKEKSFEELRTPSAFPSSTGVGATTPSFSFSSPNVTLGGSMQFSQQQQSLQQPQSSLQLQQQQQQQSPFQQQQFYTPQSEQRPFQILMSSSGGRRAALKPEAFDATPPSLQQYRDTPRSAAKLLPRGLRTGALETALGRGPAAASRGGRSGMEEDFPNMVSPASDSFPGRSHKHLVIDQDDIFAAESKIFDLDELPGRDRLVDANGASGTPGGGNPLQRSSSGGGGSRRFNREFKTRRHIAWTQ</sequence>
<gene>
    <name evidence="2" type="ORF">Naga_100026g16</name>
</gene>